<sequence>MGVECAEVCPPHIPPPDPGSIAARRRAKKGWSAVPSGRSKRARVYRYEGKQRPHVKDLSRPPSVLNNPAKPTPLWFHFLCRSDMSDSDNAARYPLVGVRGGAAMLFTALVSSLPPPAQVAIQRVLLIISAMTVARVQRTVVLMFTRRVLFPLLTGAFPTVFGALEGVKLNSSSATLIAALSHAVIAYSLAQKLLKADREASFAFTKDFAACLLSEEEHLRRLVGAVVGVEVPSLSSPLLSAPRPALMGTPPRMCSVFFSTTTPVALNAYLHHAHARRRASHVSIFVPGLLTAPWTTHLIPLLHDVFCRHGTAVVGYDICVDAEHYDVDLRHLRDLILQGRQSTTESSAPPSPSRAASPVGVLVLASIRGRCVRNRDQALVFAKMHGWQVVELCVPTLPLAAVHDLNPQRRPQWVRARQAQCATSSVRPDVRLTAFDDAGMYGGAVVELCSCDIALLLHMKNQCQPGFVEGGVNDAARQAKTCNSFLPATAVTLCTLPSSAVTATLDAASGTSEFIKVWCPWTRRLCAAALREACMLHQDSVIAQEALAVLRRFPTQTFSNVPLRAHTKLRRLLSPDKGGDKTTDDNSAPGDALHRVSASTPVEQRTTYITTPLAPVSLLTAPRFPAAAPVGSGNNQGGKKSLMVAKTPSPSRASAAAPITPEEALTSCAMEHRIRLRWSSLIMSQTFSIGGAPTVSSDSAAAVRTSAAYLSLWSFIAQLPPWVVAVSAADDGETAQGERRSSCCVEAFATALLVRVFHPASPRAVAELLRDEALVGAAAVRPHVWDSLATTPNSIREDVLKFEDAVVFPGCSQATRLSEELVYLPLSPELPVSVRAAMLQVLWNKVPNAGDAASASVHSNWLERSVTVGALSAHVQATMNFIYRMHLPQVQRGHNGKVLSSTASTVNTLPNVIAQGHSGGNVSAEDAERVQQLLFNGVCSSVAPPLSAGAALKSLAQTLLPAVVSSL</sequence>
<evidence type="ECO:0000313" key="2">
    <source>
        <dbReference type="EMBL" id="GET91863.1"/>
    </source>
</evidence>
<gene>
    <name evidence="2" type="ORF">LtaPh_3312901</name>
</gene>
<protein>
    <submittedName>
        <fullName evidence="2">Uncharacterized protein</fullName>
    </submittedName>
</protein>
<dbReference type="Proteomes" id="UP000419144">
    <property type="component" value="Unassembled WGS sequence"/>
</dbReference>
<dbReference type="AlphaFoldDB" id="A0A640KQH6"/>
<evidence type="ECO:0000256" key="1">
    <source>
        <dbReference type="SAM" id="MobiDB-lite"/>
    </source>
</evidence>
<feature type="region of interest" description="Disordered" evidence="1">
    <location>
        <begin position="569"/>
        <end position="599"/>
    </location>
</feature>
<reference evidence="2" key="1">
    <citation type="submission" date="2019-11" db="EMBL/GenBank/DDBJ databases">
        <title>Leishmania tarentolae CDS.</title>
        <authorList>
            <person name="Goto Y."/>
            <person name="Yamagishi J."/>
        </authorList>
    </citation>
    <scope>NUCLEOTIDE SEQUENCE [LARGE SCALE GENOMIC DNA]</scope>
    <source>
        <strain evidence="2">Parrot Tar II</strain>
    </source>
</reference>
<name>A0A640KQH6_LEITA</name>
<feature type="compositionally biased region" description="Basic and acidic residues" evidence="1">
    <location>
        <begin position="573"/>
        <end position="584"/>
    </location>
</feature>
<evidence type="ECO:0000313" key="3">
    <source>
        <dbReference type="Proteomes" id="UP000419144"/>
    </source>
</evidence>
<feature type="compositionally biased region" description="Low complexity" evidence="1">
    <location>
        <begin position="648"/>
        <end position="658"/>
    </location>
</feature>
<comment type="caution">
    <text evidence="2">The sequence shown here is derived from an EMBL/GenBank/DDBJ whole genome shotgun (WGS) entry which is preliminary data.</text>
</comment>
<organism evidence="2 3">
    <name type="scientific">Leishmania tarentolae</name>
    <name type="common">Sauroleishmania tarentolae</name>
    <dbReference type="NCBI Taxonomy" id="5689"/>
    <lineage>
        <taxon>Eukaryota</taxon>
        <taxon>Discoba</taxon>
        <taxon>Euglenozoa</taxon>
        <taxon>Kinetoplastea</taxon>
        <taxon>Metakinetoplastina</taxon>
        <taxon>Trypanosomatida</taxon>
        <taxon>Trypanosomatidae</taxon>
        <taxon>Leishmaniinae</taxon>
        <taxon>Leishmania</taxon>
        <taxon>lizard Leishmania</taxon>
    </lineage>
</organism>
<dbReference type="EMBL" id="BLBS01000051">
    <property type="protein sequence ID" value="GET91863.1"/>
    <property type="molecule type" value="Genomic_DNA"/>
</dbReference>
<proteinExistence type="predicted"/>
<accession>A0A640KQH6</accession>
<dbReference type="OrthoDB" id="265506at2759"/>
<feature type="region of interest" description="Disordered" evidence="1">
    <location>
        <begin position="629"/>
        <end position="658"/>
    </location>
</feature>
<dbReference type="VEuPathDB" id="TriTrypDB:LtaPh_3312901"/>
<keyword evidence="3" id="KW-1185">Reference proteome</keyword>